<dbReference type="EC" id="1.4.3.-" evidence="1"/>
<organism evidence="5">
    <name type="scientific">Hymenochirus curtipes</name>
    <name type="common">western dwarf clawed frog</name>
    <dbReference type="NCBI Taxonomy" id="8362"/>
    <lineage>
        <taxon>Eukaryota</taxon>
        <taxon>Metazoa</taxon>
        <taxon>Chordata</taxon>
        <taxon>Craniata</taxon>
        <taxon>Vertebrata</taxon>
        <taxon>Euteleostomi</taxon>
        <taxon>Amphibia</taxon>
        <taxon>Batrachia</taxon>
        <taxon>Anura</taxon>
        <taxon>Pipoidea</taxon>
        <taxon>Pipidae</taxon>
        <taxon>Pipinae</taxon>
        <taxon>Hymenochirus</taxon>
    </lineage>
</organism>
<feature type="non-terminal residue" evidence="5">
    <location>
        <position position="178"/>
    </location>
</feature>
<dbReference type="InterPro" id="IPR016182">
    <property type="entry name" value="Cu_amine_oxidase_N-reg"/>
</dbReference>
<keyword evidence="1" id="KW-0560">Oxidoreductase</keyword>
<dbReference type="PANTHER" id="PTHR10638:SF4">
    <property type="entry name" value="RETINA-SPECIFIC COPPER AMINE OXIDASE"/>
    <property type="match status" value="1"/>
</dbReference>
<evidence type="ECO:0000313" key="5">
    <source>
        <dbReference type="EMBL" id="AEQ17993.1"/>
    </source>
</evidence>
<dbReference type="GO" id="GO:0008131">
    <property type="term" value="F:primary methylamine oxidase activity"/>
    <property type="evidence" value="ECO:0007669"/>
    <property type="project" value="InterPro"/>
</dbReference>
<keyword evidence="1" id="KW-0479">Metal-binding</keyword>
<evidence type="ECO:0000256" key="2">
    <source>
        <dbReference type="SAM" id="SignalP"/>
    </source>
</evidence>
<dbReference type="AlphaFoldDB" id="G5E0N2"/>
<dbReference type="InterPro" id="IPR015800">
    <property type="entry name" value="Cu_amine_oxidase_N2"/>
</dbReference>
<dbReference type="Pfam" id="PF02728">
    <property type="entry name" value="Cu_amine_oxidN3"/>
    <property type="match status" value="1"/>
</dbReference>
<evidence type="ECO:0000256" key="1">
    <source>
        <dbReference type="RuleBase" id="RU000672"/>
    </source>
</evidence>
<keyword evidence="1" id="KW-0801">TPQ</keyword>
<dbReference type="PANTHER" id="PTHR10638">
    <property type="entry name" value="COPPER AMINE OXIDASE"/>
    <property type="match status" value="1"/>
</dbReference>
<feature type="signal peptide" evidence="2">
    <location>
        <begin position="1"/>
        <end position="21"/>
    </location>
</feature>
<keyword evidence="2" id="KW-0732">Signal</keyword>
<feature type="domain" description="Copper amine oxidase N2-terminal" evidence="3">
    <location>
        <begin position="19"/>
        <end position="82"/>
    </location>
</feature>
<dbReference type="SUPFAM" id="SSF54416">
    <property type="entry name" value="Amine oxidase N-terminal region"/>
    <property type="match status" value="2"/>
</dbReference>
<dbReference type="SUPFAM" id="SSF49998">
    <property type="entry name" value="Amine oxidase catalytic domain"/>
    <property type="match status" value="1"/>
</dbReference>
<feature type="non-terminal residue" evidence="5">
    <location>
        <position position="1"/>
    </location>
</feature>
<dbReference type="GO" id="GO:0009308">
    <property type="term" value="P:amine metabolic process"/>
    <property type="evidence" value="ECO:0007669"/>
    <property type="project" value="UniProtKB-UniRule"/>
</dbReference>
<feature type="domain" description="Copper amine oxidase N3-terminal" evidence="4">
    <location>
        <begin position="83"/>
        <end position="142"/>
    </location>
</feature>
<name>G5E0N2_9PIPI</name>
<dbReference type="GO" id="GO:0005507">
    <property type="term" value="F:copper ion binding"/>
    <property type="evidence" value="ECO:0007669"/>
    <property type="project" value="InterPro"/>
</dbReference>
<dbReference type="EMBL" id="JP286946">
    <property type="protein sequence ID" value="AEQ17993.1"/>
    <property type="molecule type" value="mRNA"/>
</dbReference>
<evidence type="ECO:0000259" key="3">
    <source>
        <dbReference type="Pfam" id="PF02727"/>
    </source>
</evidence>
<dbReference type="GO" id="GO:0005886">
    <property type="term" value="C:plasma membrane"/>
    <property type="evidence" value="ECO:0007669"/>
    <property type="project" value="TreeGrafter"/>
</dbReference>
<protein>
    <recommendedName>
        <fullName evidence="1">Amine oxidase</fullName>
        <ecNumber evidence="1">1.4.3.-</ecNumber>
    </recommendedName>
</protein>
<dbReference type="InterPro" id="IPR000269">
    <property type="entry name" value="Cu_amine_oxidase"/>
</dbReference>
<keyword evidence="1" id="KW-0186">Copper</keyword>
<dbReference type="InterPro" id="IPR015802">
    <property type="entry name" value="Cu_amine_oxidase_N3"/>
</dbReference>
<comment type="similarity">
    <text evidence="1">Belongs to the copper/topaquinone oxidase family.</text>
</comment>
<proteinExistence type="evidence at transcript level"/>
<dbReference type="PRINTS" id="PR00766">
    <property type="entry name" value="CUDAOXIDASE"/>
</dbReference>
<evidence type="ECO:0000259" key="4">
    <source>
        <dbReference type="Pfam" id="PF02728"/>
    </source>
</evidence>
<comment type="PTM">
    <text evidence="1">Topaquinone (TPQ) is generated by copper-dependent autoxidation of a specific tyrosyl residue.</text>
</comment>
<sequence length="178" mass="19723">MNVKFIITLLVLSLATIVSKADPNSSYIYSIVLHLPKKKDALLYLDKGGPKPAREALAVVYLGDQHSLEIKEYVVGPLPNPLYSNDIEVLGYDGSDSYFGILTSAPRGLKSGERTTWFGIFFNTEGSGFYIHPTGLEILVNHIPNTVTAGNGVGFYLRPYNYFNEDPSIHSQDAIYFQ</sequence>
<accession>G5E0N2</accession>
<dbReference type="InterPro" id="IPR036460">
    <property type="entry name" value="Cu_amine_oxidase_C_sf"/>
</dbReference>
<dbReference type="Pfam" id="PF02727">
    <property type="entry name" value="Cu_amine_oxidN2"/>
    <property type="match status" value="1"/>
</dbReference>
<feature type="chain" id="PRO_5003475661" description="Amine oxidase" evidence="2">
    <location>
        <begin position="22"/>
        <end position="178"/>
    </location>
</feature>
<dbReference type="Gene3D" id="3.10.450.40">
    <property type="match status" value="1"/>
</dbReference>
<reference evidence="5" key="1">
    <citation type="submission" date="2011-09" db="EMBL/GenBank/DDBJ databases">
        <title>The odds of duplicate gene persistence after polyploidization.</title>
        <authorList>
            <person name="Chain F.J.J."/>
            <person name="Evans B.J."/>
            <person name="Dushoff J."/>
        </authorList>
    </citation>
    <scope>NUCLEOTIDE SEQUENCE</scope>
    <source>
        <tissue evidence="5">Liver</tissue>
    </source>
</reference>
<dbReference type="GO" id="GO:0048038">
    <property type="term" value="F:quinone binding"/>
    <property type="evidence" value="ECO:0007669"/>
    <property type="project" value="InterPro"/>
</dbReference>
<comment type="cofactor">
    <cofactor evidence="1">
        <name>Cu cation</name>
        <dbReference type="ChEBI" id="CHEBI:23378"/>
    </cofactor>
    <text evidence="1">Contains 1 topaquinone per subunit.</text>
</comment>
<dbReference type="Gene3D" id="2.70.98.20">
    <property type="entry name" value="Copper amine oxidase, catalytic domain"/>
    <property type="match status" value="1"/>
</dbReference>